<protein>
    <submittedName>
        <fullName evidence="1">CoA transferase</fullName>
    </submittedName>
</protein>
<sequence>VPGCARCSGWKGRIVELLKDVRVLEVSLFSTDALGGHLADLGAEVIKVEPPGGGGFRGSAVSGGELQDSHWNRGKKSVALNLKTAEGQEAFRRLAASSAVVIDGLRYGTAHRLGFSYDDVVAVNPTVVYCVLNGMGSYGPYTRLATHGLSFDCFAGLSPPIIDADGTPRLSGAATGTTGVLAGPLYAAMGVLAALHAAGRDGEPQYIEVAQVDAAINWNFQHLSALANGQPSYGEGIRASLRYQYYRTSDGNYVVFNALEDKFWRRFCESVDRMDLYEPGRQQPGKDPEAEARLRKELTAIFESRTRTEWTDFFIATNIAGAPAFLGADLFDDDHAKDRRLVYEQAQPDGTLQRLIGTCIKTKPDERFAPPAAPHVGQHTEELLGALAGYDAAGMERLRSTGAI</sequence>
<dbReference type="Gene3D" id="3.40.50.10540">
    <property type="entry name" value="Crotonobetainyl-coa:carnitine coa-transferase, domain 1"/>
    <property type="match status" value="1"/>
</dbReference>
<proteinExistence type="predicted"/>
<dbReference type="InterPro" id="IPR023606">
    <property type="entry name" value="CoA-Trfase_III_dom_1_sf"/>
</dbReference>
<keyword evidence="2" id="KW-1185">Reference proteome</keyword>
<dbReference type="SUPFAM" id="SSF89796">
    <property type="entry name" value="CoA-transferase family III (CaiB/BaiF)"/>
    <property type="match status" value="1"/>
</dbReference>
<dbReference type="InterPro" id="IPR003673">
    <property type="entry name" value="CoA-Trfase_fam_III"/>
</dbReference>
<dbReference type="GO" id="GO:0016740">
    <property type="term" value="F:transferase activity"/>
    <property type="evidence" value="ECO:0007669"/>
    <property type="project" value="UniProtKB-KW"/>
</dbReference>
<dbReference type="Proteomes" id="UP000236318">
    <property type="component" value="Unassembled WGS sequence"/>
</dbReference>
<evidence type="ECO:0000313" key="1">
    <source>
        <dbReference type="EMBL" id="SOX52826.1"/>
    </source>
</evidence>
<name>A0A2K4Y7R3_9MYCO</name>
<dbReference type="Gene3D" id="3.30.1540.10">
    <property type="entry name" value="formyl-coa transferase, domain 3"/>
    <property type="match status" value="1"/>
</dbReference>
<dbReference type="InterPro" id="IPR050509">
    <property type="entry name" value="CoA-transferase_III"/>
</dbReference>
<evidence type="ECO:0000313" key="2">
    <source>
        <dbReference type="Proteomes" id="UP000236318"/>
    </source>
</evidence>
<comment type="caution">
    <text evidence="1">The sequence shown here is derived from an EMBL/GenBank/DDBJ whole genome shotgun (WGS) entry which is preliminary data.</text>
</comment>
<dbReference type="PANTHER" id="PTHR48228">
    <property type="entry name" value="SUCCINYL-COA--D-CITRAMALATE COA-TRANSFERASE"/>
    <property type="match status" value="1"/>
</dbReference>
<accession>A0A2K4Y7R3</accession>
<feature type="non-terminal residue" evidence="1">
    <location>
        <position position="1"/>
    </location>
</feature>
<dbReference type="AlphaFoldDB" id="A0A2K4Y7R3"/>
<dbReference type="Pfam" id="PF02515">
    <property type="entry name" value="CoA_transf_3"/>
    <property type="match status" value="1"/>
</dbReference>
<reference evidence="1" key="1">
    <citation type="submission" date="2018-01" db="EMBL/GenBank/DDBJ databases">
        <authorList>
            <consortium name="Urmite Genomes"/>
        </authorList>
    </citation>
    <scope>NUCLEOTIDE SEQUENCE [LARGE SCALE GENOMIC DNA]</scope>
    <source>
        <strain evidence="1">AFP003</strain>
    </source>
</reference>
<organism evidence="1 2">
    <name type="scientific">Mycobacterium ahvazicum</name>
    <dbReference type="NCBI Taxonomy" id="1964395"/>
    <lineage>
        <taxon>Bacteria</taxon>
        <taxon>Bacillati</taxon>
        <taxon>Actinomycetota</taxon>
        <taxon>Actinomycetes</taxon>
        <taxon>Mycobacteriales</taxon>
        <taxon>Mycobacteriaceae</taxon>
        <taxon>Mycobacterium</taxon>
        <taxon>Mycobacterium simiae complex</taxon>
    </lineage>
</organism>
<dbReference type="EMBL" id="FXEG02000002">
    <property type="protein sequence ID" value="SOX52826.1"/>
    <property type="molecule type" value="Genomic_DNA"/>
</dbReference>
<dbReference type="PANTHER" id="PTHR48228:SF5">
    <property type="entry name" value="ALPHA-METHYLACYL-COA RACEMASE"/>
    <property type="match status" value="1"/>
</dbReference>
<dbReference type="InterPro" id="IPR044855">
    <property type="entry name" value="CoA-Trfase_III_dom3_sf"/>
</dbReference>
<keyword evidence="1" id="KW-0808">Transferase</keyword>
<gene>
    <name evidence="1" type="ORF">MAAFP003_1494</name>
</gene>